<protein>
    <submittedName>
        <fullName evidence="1">Uncharacterized protein</fullName>
    </submittedName>
</protein>
<reference evidence="1 2" key="1">
    <citation type="journal article" date="2016" name="Nat. Commun.">
        <title>Thousands of microbial genomes shed light on interconnected biogeochemical processes in an aquifer system.</title>
        <authorList>
            <person name="Anantharaman K."/>
            <person name="Brown C.T."/>
            <person name="Hug L.A."/>
            <person name="Sharon I."/>
            <person name="Castelle C.J."/>
            <person name="Probst A.J."/>
            <person name="Thomas B.C."/>
            <person name="Singh A."/>
            <person name="Wilkins M.J."/>
            <person name="Karaoz U."/>
            <person name="Brodie E.L."/>
            <person name="Williams K.H."/>
            <person name="Hubbard S.S."/>
            <person name="Banfield J.F."/>
        </authorList>
    </citation>
    <scope>NUCLEOTIDE SEQUENCE [LARGE SCALE GENOMIC DNA]</scope>
</reference>
<dbReference type="Proteomes" id="UP000178911">
    <property type="component" value="Unassembled WGS sequence"/>
</dbReference>
<proteinExistence type="predicted"/>
<evidence type="ECO:0000313" key="2">
    <source>
        <dbReference type="Proteomes" id="UP000178911"/>
    </source>
</evidence>
<dbReference type="STRING" id="1802695.A3A13_03080"/>
<evidence type="ECO:0000313" key="1">
    <source>
        <dbReference type="EMBL" id="OGN24907.1"/>
    </source>
</evidence>
<accession>A0A1F8GHN1</accession>
<comment type="caution">
    <text evidence="1">The sequence shown here is derived from an EMBL/GenBank/DDBJ whole genome shotgun (WGS) entry which is preliminary data.</text>
</comment>
<name>A0A1F8GHN1_9BACT</name>
<sequence length="90" mass="10282">MTNAAETMGRTGNEGGVEEEIKRAREILRAKREILQRPEIKELRELIKEYRFFLGGDNLSLGRSLQDESATLVKLEDLLHTKIQEAEQGL</sequence>
<organism evidence="1 2">
    <name type="scientific">Candidatus Yanofskybacteria bacterium RIFCSPLOWO2_01_FULL_43_22</name>
    <dbReference type="NCBI Taxonomy" id="1802695"/>
    <lineage>
        <taxon>Bacteria</taxon>
        <taxon>Candidatus Yanofskyibacteriota</taxon>
    </lineage>
</organism>
<gene>
    <name evidence="1" type="ORF">A3A13_03080</name>
</gene>
<dbReference type="EMBL" id="MGKJ01000008">
    <property type="protein sequence ID" value="OGN24907.1"/>
    <property type="molecule type" value="Genomic_DNA"/>
</dbReference>
<dbReference type="AlphaFoldDB" id="A0A1F8GHN1"/>